<reference evidence="5" key="1">
    <citation type="submission" date="2023-02" db="EMBL/GenBank/DDBJ databases">
        <title>Genome of toxic invasive species Heracleum sosnowskyi carries increased number of genes despite the absence of recent whole-genome duplications.</title>
        <authorList>
            <person name="Schelkunov M."/>
            <person name="Shtratnikova V."/>
            <person name="Makarenko M."/>
            <person name="Klepikova A."/>
            <person name="Omelchenko D."/>
            <person name="Novikova G."/>
            <person name="Obukhova E."/>
            <person name="Bogdanov V."/>
            <person name="Penin A."/>
            <person name="Logacheva M."/>
        </authorList>
    </citation>
    <scope>NUCLEOTIDE SEQUENCE</scope>
    <source>
        <strain evidence="5">Hsosn_3</strain>
        <tissue evidence="5">Leaf</tissue>
    </source>
</reference>
<evidence type="ECO:0000313" key="5">
    <source>
        <dbReference type="EMBL" id="KAK1364193.1"/>
    </source>
</evidence>
<dbReference type="PROSITE" id="PS51011">
    <property type="entry name" value="ARID"/>
    <property type="match status" value="1"/>
</dbReference>
<proteinExistence type="predicted"/>
<feature type="compositionally biased region" description="Polar residues" evidence="2">
    <location>
        <begin position="161"/>
        <end position="173"/>
    </location>
</feature>
<keyword evidence="6" id="KW-1185">Reference proteome</keyword>
<dbReference type="Pfam" id="PF01388">
    <property type="entry name" value="ARID"/>
    <property type="match status" value="1"/>
</dbReference>
<dbReference type="PANTHER" id="PTHR46691:SF5">
    <property type="entry name" value="HMG (HIGH MOBILITY GROUP) BOX PROTEIN"/>
    <property type="match status" value="1"/>
</dbReference>
<dbReference type="SMART" id="SM00501">
    <property type="entry name" value="BRIGHT"/>
    <property type="match status" value="1"/>
</dbReference>
<protein>
    <submittedName>
        <fullName evidence="5">Uncharacterized protein</fullName>
    </submittedName>
</protein>
<feature type="domain" description="ARID" evidence="4">
    <location>
        <begin position="53"/>
        <end position="143"/>
    </location>
</feature>
<dbReference type="GO" id="GO:0005634">
    <property type="term" value="C:nucleus"/>
    <property type="evidence" value="ECO:0007669"/>
    <property type="project" value="UniProtKB-UniRule"/>
</dbReference>
<dbReference type="InterPro" id="IPR036431">
    <property type="entry name" value="ARID_dom_sf"/>
</dbReference>
<dbReference type="Proteomes" id="UP001237642">
    <property type="component" value="Unassembled WGS sequence"/>
</dbReference>
<sequence>MQENKEEDKGTMEAVENQMDDCDDTKNIACDVPAPVDDSVSEKVVGKIMNVKLSPPDEFYEKLTRFYDSSGLTLIFNFRKTRVNLYNFYKDVTERGGFCQVNKDGKWNEVASSFNAESSVIIPQNQIQMLYANIFYQFEQTYYYRTNSKVKGAQPFKSAPTGRSSCADESSGSPIKKQKHYENDDDGLVEKRVSLQSSFQLPTAIKSMEKTPLLQVPPEETNLVLKTPTKAKKSKKSSIKEMKQHTSAPLGLRTAYMIFLRMECERLKMIYGKGSPGLIKNMANDAWKHLSEHDRQPYIEASKRDKERYTRDMIEFNIAQDQIAATESVSASTNKERYTQEMTEFKIAQDQIAATESVSASTNKEIYTREMTEFKIAQDQIAATESVSASTNFTNVNNFAKPSLQTNGDHHTTLPDDAYHVSLPRDASDNVVTQDEELAADVMQKASSNDLTFHEELGADNLQKVESNDPTSQINWDGST</sequence>
<evidence type="ECO:0000313" key="6">
    <source>
        <dbReference type="Proteomes" id="UP001237642"/>
    </source>
</evidence>
<dbReference type="SMART" id="SM00398">
    <property type="entry name" value="HMG"/>
    <property type="match status" value="1"/>
</dbReference>
<dbReference type="AlphaFoldDB" id="A0AAD8HCS6"/>
<dbReference type="SMART" id="SM01014">
    <property type="entry name" value="ARID"/>
    <property type="match status" value="1"/>
</dbReference>
<organism evidence="5 6">
    <name type="scientific">Heracleum sosnowskyi</name>
    <dbReference type="NCBI Taxonomy" id="360622"/>
    <lineage>
        <taxon>Eukaryota</taxon>
        <taxon>Viridiplantae</taxon>
        <taxon>Streptophyta</taxon>
        <taxon>Embryophyta</taxon>
        <taxon>Tracheophyta</taxon>
        <taxon>Spermatophyta</taxon>
        <taxon>Magnoliopsida</taxon>
        <taxon>eudicotyledons</taxon>
        <taxon>Gunneridae</taxon>
        <taxon>Pentapetalae</taxon>
        <taxon>asterids</taxon>
        <taxon>campanulids</taxon>
        <taxon>Apiales</taxon>
        <taxon>Apiaceae</taxon>
        <taxon>Apioideae</taxon>
        <taxon>apioid superclade</taxon>
        <taxon>Tordylieae</taxon>
        <taxon>Tordyliinae</taxon>
        <taxon>Heracleum</taxon>
    </lineage>
</organism>
<name>A0AAD8HCS6_9APIA</name>
<dbReference type="InterPro" id="IPR036910">
    <property type="entry name" value="HMG_box_dom_sf"/>
</dbReference>
<evidence type="ECO:0000256" key="1">
    <source>
        <dbReference type="PROSITE-ProRule" id="PRU00267"/>
    </source>
</evidence>
<keyword evidence="1" id="KW-0539">Nucleus</keyword>
<dbReference type="EMBL" id="JAUIZM010000009">
    <property type="protein sequence ID" value="KAK1364193.1"/>
    <property type="molecule type" value="Genomic_DNA"/>
</dbReference>
<dbReference type="Gene3D" id="1.10.30.10">
    <property type="entry name" value="High mobility group box domain"/>
    <property type="match status" value="1"/>
</dbReference>
<feature type="region of interest" description="Disordered" evidence="2">
    <location>
        <begin position="154"/>
        <end position="183"/>
    </location>
</feature>
<evidence type="ECO:0000259" key="4">
    <source>
        <dbReference type="PROSITE" id="PS51011"/>
    </source>
</evidence>
<dbReference type="GO" id="GO:0003677">
    <property type="term" value="F:DNA binding"/>
    <property type="evidence" value="ECO:0007669"/>
    <property type="project" value="UniProtKB-UniRule"/>
</dbReference>
<dbReference type="SUPFAM" id="SSF47095">
    <property type="entry name" value="HMG-box"/>
    <property type="match status" value="1"/>
</dbReference>
<gene>
    <name evidence="5" type="ORF">POM88_039754</name>
</gene>
<accession>A0AAD8HCS6</accession>
<evidence type="ECO:0000256" key="2">
    <source>
        <dbReference type="SAM" id="MobiDB-lite"/>
    </source>
</evidence>
<reference evidence="5" key="2">
    <citation type="submission" date="2023-05" db="EMBL/GenBank/DDBJ databases">
        <authorList>
            <person name="Schelkunov M.I."/>
        </authorList>
    </citation>
    <scope>NUCLEOTIDE SEQUENCE</scope>
    <source>
        <strain evidence="5">Hsosn_3</strain>
        <tissue evidence="5">Leaf</tissue>
    </source>
</reference>
<dbReference type="PANTHER" id="PTHR46691">
    <property type="entry name" value="HIGH MOBILITY GROUP B PROTEIN 9"/>
    <property type="match status" value="1"/>
</dbReference>
<dbReference type="Gene3D" id="1.10.150.60">
    <property type="entry name" value="ARID DNA-binding domain"/>
    <property type="match status" value="1"/>
</dbReference>
<keyword evidence="1" id="KW-0238">DNA-binding</keyword>
<dbReference type="InterPro" id="IPR001606">
    <property type="entry name" value="ARID_dom"/>
</dbReference>
<feature type="DNA-binding region" description="HMG box" evidence="1">
    <location>
        <begin position="249"/>
        <end position="317"/>
    </location>
</feature>
<evidence type="ECO:0000259" key="3">
    <source>
        <dbReference type="PROSITE" id="PS50118"/>
    </source>
</evidence>
<feature type="domain" description="HMG box" evidence="3">
    <location>
        <begin position="249"/>
        <end position="317"/>
    </location>
</feature>
<comment type="caution">
    <text evidence="5">The sequence shown here is derived from an EMBL/GenBank/DDBJ whole genome shotgun (WGS) entry which is preliminary data.</text>
</comment>
<dbReference type="SUPFAM" id="SSF46774">
    <property type="entry name" value="ARID-like"/>
    <property type="match status" value="1"/>
</dbReference>
<dbReference type="PROSITE" id="PS50118">
    <property type="entry name" value="HMG_BOX_2"/>
    <property type="match status" value="1"/>
</dbReference>
<dbReference type="InterPro" id="IPR009071">
    <property type="entry name" value="HMG_box_dom"/>
</dbReference>
<dbReference type="Pfam" id="PF00505">
    <property type="entry name" value="HMG_box"/>
    <property type="match status" value="1"/>
</dbReference>